<organism evidence="2">
    <name type="scientific">viral metagenome</name>
    <dbReference type="NCBI Taxonomy" id="1070528"/>
    <lineage>
        <taxon>unclassified sequences</taxon>
        <taxon>metagenomes</taxon>
        <taxon>organismal metagenomes</taxon>
    </lineage>
</organism>
<protein>
    <submittedName>
        <fullName evidence="2">Uncharacterized protein</fullName>
    </submittedName>
</protein>
<evidence type="ECO:0000256" key="1">
    <source>
        <dbReference type="SAM" id="Phobius"/>
    </source>
</evidence>
<dbReference type="EMBL" id="MN739777">
    <property type="protein sequence ID" value="QHT25977.1"/>
    <property type="molecule type" value="Genomic_DNA"/>
</dbReference>
<keyword evidence="1" id="KW-1133">Transmembrane helix</keyword>
<keyword evidence="1" id="KW-0812">Transmembrane</keyword>
<proteinExistence type="predicted"/>
<feature type="transmembrane region" description="Helical" evidence="1">
    <location>
        <begin position="10"/>
        <end position="28"/>
    </location>
</feature>
<sequence>MNQERNECKYVLPILCGFMIVAGIQLFVEKISENDIVRGVIAGISTSLMVIYVIWHLFGYKIKTFFDNLLTRWRTRHHIENATDDPNLRLNTSIEIREVNTTDV</sequence>
<name>A0A6C0E9X2_9ZZZZ</name>
<keyword evidence="1" id="KW-0472">Membrane</keyword>
<accession>A0A6C0E9X2</accession>
<evidence type="ECO:0000313" key="2">
    <source>
        <dbReference type="EMBL" id="QHT25977.1"/>
    </source>
</evidence>
<dbReference type="AlphaFoldDB" id="A0A6C0E9X2"/>
<reference evidence="2" key="1">
    <citation type="journal article" date="2020" name="Nature">
        <title>Giant virus diversity and host interactions through global metagenomics.</title>
        <authorList>
            <person name="Schulz F."/>
            <person name="Roux S."/>
            <person name="Paez-Espino D."/>
            <person name="Jungbluth S."/>
            <person name="Walsh D.A."/>
            <person name="Denef V.J."/>
            <person name="McMahon K.D."/>
            <person name="Konstantinidis K.T."/>
            <person name="Eloe-Fadrosh E.A."/>
            <person name="Kyrpides N.C."/>
            <person name="Woyke T."/>
        </authorList>
    </citation>
    <scope>NUCLEOTIDE SEQUENCE</scope>
    <source>
        <strain evidence="2">GVMAG-M-3300023179-27</strain>
    </source>
</reference>
<feature type="transmembrane region" description="Helical" evidence="1">
    <location>
        <begin position="40"/>
        <end position="58"/>
    </location>
</feature>